<evidence type="ECO:0000256" key="5">
    <source>
        <dbReference type="ARBA" id="ARBA00022989"/>
    </source>
</evidence>
<organism evidence="8 9">
    <name type="scientific">Caloramator mitchellensis</name>
    <dbReference type="NCBI Taxonomy" id="908809"/>
    <lineage>
        <taxon>Bacteria</taxon>
        <taxon>Bacillati</taxon>
        <taxon>Bacillota</taxon>
        <taxon>Clostridia</taxon>
        <taxon>Eubacteriales</taxon>
        <taxon>Clostridiaceae</taxon>
        <taxon>Caloramator</taxon>
    </lineage>
</organism>
<dbReference type="PANTHER" id="PTHR34583">
    <property type="entry name" value="ANTIPORTER SUBUNIT MNHC2-RELATED"/>
    <property type="match status" value="1"/>
</dbReference>
<evidence type="ECO:0000313" key="8">
    <source>
        <dbReference type="EMBL" id="KRQ87923.1"/>
    </source>
</evidence>
<comment type="subcellular location">
    <subcellularLocation>
        <location evidence="1">Cell membrane</location>
        <topology evidence="1">Multi-pass membrane protein</topology>
    </subcellularLocation>
</comment>
<evidence type="ECO:0000256" key="6">
    <source>
        <dbReference type="ARBA" id="ARBA00023136"/>
    </source>
</evidence>
<evidence type="ECO:0000256" key="4">
    <source>
        <dbReference type="ARBA" id="ARBA00022692"/>
    </source>
</evidence>
<dbReference type="Gene3D" id="1.10.287.3510">
    <property type="match status" value="1"/>
</dbReference>
<evidence type="ECO:0000256" key="1">
    <source>
        <dbReference type="ARBA" id="ARBA00004651"/>
    </source>
</evidence>
<accession>A0A0R3JWL2</accession>
<keyword evidence="9" id="KW-1185">Reference proteome</keyword>
<keyword evidence="5 7" id="KW-1133">Transmembrane helix</keyword>
<protein>
    <submittedName>
        <fullName evidence="8">Na(+)/H(+) antiporter subunit C</fullName>
    </submittedName>
</protein>
<dbReference type="InterPro" id="IPR050601">
    <property type="entry name" value="CPA3_antiporter_subunitC"/>
</dbReference>
<evidence type="ECO:0000256" key="3">
    <source>
        <dbReference type="ARBA" id="ARBA00022475"/>
    </source>
</evidence>
<dbReference type="OrthoDB" id="9799219at2"/>
<feature type="transmembrane region" description="Helical" evidence="7">
    <location>
        <begin position="6"/>
        <end position="22"/>
    </location>
</feature>
<reference evidence="8 9" key="1">
    <citation type="submission" date="2015-09" db="EMBL/GenBank/DDBJ databases">
        <title>Draft genome sequence of a Caloramator mitchellensis, a moderate thermophile from the Great Artesian Basin of Australia.</title>
        <authorList>
            <person name="Patel B.K."/>
        </authorList>
    </citation>
    <scope>NUCLEOTIDE SEQUENCE [LARGE SCALE GENOMIC DNA]</scope>
    <source>
        <strain evidence="8 9">VF08</strain>
    </source>
</reference>
<dbReference type="STRING" id="908809.ABG79_00088"/>
<dbReference type="PATRIC" id="fig|908809.3.peg.89"/>
<dbReference type="InterPro" id="IPR039428">
    <property type="entry name" value="NUOK/Mnh_C1-like"/>
</dbReference>
<sequence>MSQLFILSSLSLVFIGLFGVLTRKNLIKIFIALNIIETGINLLLVAFGYIENGTTPILTSQDSILKLTSMVDPVPQALVLTSIVIGLGTTAFSLGLAIRYKYNHNSLSIRASEEEEGVKV</sequence>
<dbReference type="Proteomes" id="UP000052015">
    <property type="component" value="Unassembled WGS sequence"/>
</dbReference>
<evidence type="ECO:0000256" key="7">
    <source>
        <dbReference type="SAM" id="Phobius"/>
    </source>
</evidence>
<dbReference type="Pfam" id="PF00420">
    <property type="entry name" value="Oxidored_q2"/>
    <property type="match status" value="1"/>
</dbReference>
<dbReference type="PANTHER" id="PTHR34583:SF2">
    <property type="entry name" value="ANTIPORTER SUBUNIT MNHC2-RELATED"/>
    <property type="match status" value="1"/>
</dbReference>
<comment type="caution">
    <text evidence="8">The sequence shown here is derived from an EMBL/GenBank/DDBJ whole genome shotgun (WGS) entry which is preliminary data.</text>
</comment>
<dbReference type="EMBL" id="LKHP01000001">
    <property type="protein sequence ID" value="KRQ87923.1"/>
    <property type="molecule type" value="Genomic_DNA"/>
</dbReference>
<evidence type="ECO:0000313" key="9">
    <source>
        <dbReference type="Proteomes" id="UP000052015"/>
    </source>
</evidence>
<evidence type="ECO:0000256" key="2">
    <source>
        <dbReference type="ARBA" id="ARBA00010388"/>
    </source>
</evidence>
<name>A0A0R3JWL2_CALMK</name>
<dbReference type="AlphaFoldDB" id="A0A0R3JWL2"/>
<keyword evidence="4 7" id="KW-0812">Transmembrane</keyword>
<dbReference type="GO" id="GO:0005886">
    <property type="term" value="C:plasma membrane"/>
    <property type="evidence" value="ECO:0007669"/>
    <property type="project" value="UniProtKB-SubCell"/>
</dbReference>
<feature type="transmembrane region" description="Helical" evidence="7">
    <location>
        <begin position="29"/>
        <end position="50"/>
    </location>
</feature>
<feature type="transmembrane region" description="Helical" evidence="7">
    <location>
        <begin position="77"/>
        <end position="98"/>
    </location>
</feature>
<dbReference type="RefSeq" id="WP_057975973.1">
    <property type="nucleotide sequence ID" value="NZ_LKHP01000001.1"/>
</dbReference>
<proteinExistence type="inferred from homology"/>
<gene>
    <name evidence="8" type="primary">mrpC_1</name>
    <name evidence="8" type="ORF">ABG79_00088</name>
</gene>
<keyword evidence="6 7" id="KW-0472">Membrane</keyword>
<comment type="similarity">
    <text evidence="2">Belongs to the CPA3 antiporters (TC 2.A.63) subunit C family.</text>
</comment>
<keyword evidence="3" id="KW-1003">Cell membrane</keyword>